<dbReference type="RefSeq" id="WP_075375809.1">
    <property type="nucleotide sequence ID" value="NZ_MSKJ01000001.1"/>
</dbReference>
<keyword evidence="1" id="KW-1133">Transmembrane helix</keyword>
<proteinExistence type="predicted"/>
<feature type="transmembrane region" description="Helical" evidence="1">
    <location>
        <begin position="96"/>
        <end position="120"/>
    </location>
</feature>
<protein>
    <submittedName>
        <fullName evidence="2">Uncharacterized protein</fullName>
    </submittedName>
</protein>
<evidence type="ECO:0000313" key="2">
    <source>
        <dbReference type="EMBL" id="OLO46348.1"/>
    </source>
</evidence>
<sequence length="158" mass="16157">MTSSAASSSRPTRSADIESIITIVAWGAQVVGVIVSNRLLDASPLVPQSSTDSSSPHVGLNLVSLVRAMNSVILILAVIGIITAFYVAAADNKMGGAVLSVALAGISLSVSLTIGCLVTAEVSNPSAWIYLVNVLPAVVLLVSAATLHHHTSTPEMAR</sequence>
<feature type="transmembrane region" description="Helical" evidence="1">
    <location>
        <begin position="68"/>
        <end position="89"/>
    </location>
</feature>
<dbReference type="EMBL" id="MSKJ01000001">
    <property type="protein sequence ID" value="OLO46348.1"/>
    <property type="molecule type" value="Genomic_DNA"/>
</dbReference>
<gene>
    <name evidence="2" type="ORF">BKH29_00485</name>
</gene>
<dbReference type="Proteomes" id="UP000186857">
    <property type="component" value="Unassembled WGS sequence"/>
</dbReference>
<feature type="transmembrane region" description="Helical" evidence="1">
    <location>
        <begin position="126"/>
        <end position="148"/>
    </location>
</feature>
<evidence type="ECO:0000313" key="3">
    <source>
        <dbReference type="Proteomes" id="UP000186857"/>
    </source>
</evidence>
<keyword evidence="1" id="KW-0812">Transmembrane</keyword>
<dbReference type="AlphaFoldDB" id="A0A1Q8VE10"/>
<evidence type="ECO:0000256" key="1">
    <source>
        <dbReference type="SAM" id="Phobius"/>
    </source>
</evidence>
<keyword evidence="1" id="KW-0472">Membrane</keyword>
<name>A0A1Q8VE10_9ACTO</name>
<accession>A0A1Q8VE10</accession>
<organism evidence="2 3">
    <name type="scientific">Actinomyces oris</name>
    <dbReference type="NCBI Taxonomy" id="544580"/>
    <lineage>
        <taxon>Bacteria</taxon>
        <taxon>Bacillati</taxon>
        <taxon>Actinomycetota</taxon>
        <taxon>Actinomycetes</taxon>
        <taxon>Actinomycetales</taxon>
        <taxon>Actinomycetaceae</taxon>
        <taxon>Actinomyces</taxon>
    </lineage>
</organism>
<comment type="caution">
    <text evidence="2">The sequence shown here is derived from an EMBL/GenBank/DDBJ whole genome shotgun (WGS) entry which is preliminary data.</text>
</comment>
<dbReference type="OrthoDB" id="9936624at2"/>
<feature type="transmembrane region" description="Helical" evidence="1">
    <location>
        <begin position="20"/>
        <end position="40"/>
    </location>
</feature>
<reference evidence="2 3" key="1">
    <citation type="submission" date="2016-12" db="EMBL/GenBank/DDBJ databases">
        <title>Genomic Comparison of strains in the 'Actinomyces naeslundii' Group.</title>
        <authorList>
            <person name="Mughal S.R."/>
            <person name="Do T."/>
            <person name="Gilbert S.C."/>
            <person name="Witherden E.A."/>
            <person name="Didelot X."/>
            <person name="Beighton D."/>
        </authorList>
    </citation>
    <scope>NUCLEOTIDE SEQUENCE [LARGE SCALE GENOMIC DNA]</scope>
    <source>
        <strain evidence="2 3">CCUG 33920</strain>
    </source>
</reference>